<keyword evidence="3" id="KW-1185">Reference proteome</keyword>
<evidence type="ECO:0000313" key="2">
    <source>
        <dbReference type="EMBL" id="SDH00743.1"/>
    </source>
</evidence>
<accession>A0A1G7YW52</accession>
<protein>
    <submittedName>
        <fullName evidence="2">Uncharacterized protein</fullName>
    </submittedName>
</protein>
<dbReference type="Proteomes" id="UP000198923">
    <property type="component" value="Unassembled WGS sequence"/>
</dbReference>
<evidence type="ECO:0000256" key="1">
    <source>
        <dbReference type="SAM" id="MobiDB-lite"/>
    </source>
</evidence>
<dbReference type="AlphaFoldDB" id="A0A1G7YW52"/>
<evidence type="ECO:0000313" key="3">
    <source>
        <dbReference type="Proteomes" id="UP000198923"/>
    </source>
</evidence>
<proteinExistence type="predicted"/>
<dbReference type="EMBL" id="FNCN01000010">
    <property type="protein sequence ID" value="SDH00743.1"/>
    <property type="molecule type" value="Genomic_DNA"/>
</dbReference>
<feature type="compositionally biased region" description="Basic and acidic residues" evidence="1">
    <location>
        <begin position="189"/>
        <end position="216"/>
    </location>
</feature>
<organism evidence="2 3">
    <name type="scientific">Sinosporangium album</name>
    <dbReference type="NCBI Taxonomy" id="504805"/>
    <lineage>
        <taxon>Bacteria</taxon>
        <taxon>Bacillati</taxon>
        <taxon>Actinomycetota</taxon>
        <taxon>Actinomycetes</taxon>
        <taxon>Streptosporangiales</taxon>
        <taxon>Streptosporangiaceae</taxon>
        <taxon>Sinosporangium</taxon>
    </lineage>
</organism>
<feature type="region of interest" description="Disordered" evidence="1">
    <location>
        <begin position="169"/>
        <end position="216"/>
    </location>
</feature>
<sequence>MTYPVARTRDEALLYLDLHPCECGSMETDWEKSTITDAGGLAARYGGACAECGAEREYTFALPNRETFPKGWPTYGGAEPSQLLDAGEWLLVSDRVASNVPPDAENAGHALSMARAAVEEVLKFIPEDQERVPDHGFWTERGVEFREVEPGRFRRERLEVVRDTYLDLHRELNRAPRPDQSPAPDQDASQDRGQDAPQDKRQGEDAPQDKRQDEEG</sequence>
<gene>
    <name evidence="2" type="ORF">SAMN05421505_11089</name>
</gene>
<dbReference type="STRING" id="504805.SAMN05421505_11089"/>
<reference evidence="2 3" key="1">
    <citation type="submission" date="2016-10" db="EMBL/GenBank/DDBJ databases">
        <authorList>
            <person name="de Groot N.N."/>
        </authorList>
    </citation>
    <scope>NUCLEOTIDE SEQUENCE [LARGE SCALE GENOMIC DNA]</scope>
    <source>
        <strain evidence="2 3">CPCC 201354</strain>
    </source>
</reference>
<name>A0A1G7YW52_9ACTN</name>